<dbReference type="KEGG" id="pmaw:MACH26_14090"/>
<dbReference type="Gene3D" id="3.40.50.880">
    <property type="match status" value="1"/>
</dbReference>
<dbReference type="AlphaFoldDB" id="A0AA48HFA2"/>
<feature type="signal peptide" evidence="4">
    <location>
        <begin position="1"/>
        <end position="25"/>
    </location>
</feature>
<reference evidence="6" key="1">
    <citation type="submission" date="2023-01" db="EMBL/GenBank/DDBJ databases">
        <title>Complete genome sequence of Planctobacterium marinum strain Dej080120_11.</title>
        <authorList>
            <person name="Ueki S."/>
            <person name="Maruyama F."/>
        </authorList>
    </citation>
    <scope>NUCLEOTIDE SEQUENCE</scope>
    <source>
        <strain evidence="6">Dej080120_11</strain>
    </source>
</reference>
<dbReference type="RefSeq" id="WP_338291895.1">
    <property type="nucleotide sequence ID" value="NZ_AP027272.1"/>
</dbReference>
<dbReference type="EMBL" id="AP027272">
    <property type="protein sequence ID" value="BDX05888.1"/>
    <property type="molecule type" value="Genomic_DNA"/>
</dbReference>
<evidence type="ECO:0000256" key="1">
    <source>
        <dbReference type="ARBA" id="ARBA00023016"/>
    </source>
</evidence>
<keyword evidence="4" id="KW-0732">Signal</keyword>
<dbReference type="Proteomes" id="UP001333710">
    <property type="component" value="Chromosome"/>
</dbReference>
<dbReference type="CDD" id="cd03141">
    <property type="entry name" value="GATase1_Hsp31_like"/>
    <property type="match status" value="1"/>
</dbReference>
<evidence type="ECO:0000313" key="6">
    <source>
        <dbReference type="EMBL" id="BDX05888.1"/>
    </source>
</evidence>
<dbReference type="PANTHER" id="PTHR48094:SF11">
    <property type="entry name" value="GLUTATHIONE-INDEPENDENT GLYOXALASE HSP31-RELATED"/>
    <property type="match status" value="1"/>
</dbReference>
<evidence type="ECO:0000259" key="5">
    <source>
        <dbReference type="Pfam" id="PF01965"/>
    </source>
</evidence>
<sequence length="385" mass="42246">MRLLKHSFRLILCCLTLSTTALVTAEENQKQVLLVLSGYGQHEVADQAGQVTQEERPGYEFDEFSKAYLVFKENGIAVDIASPKGGAVQADKYDPEKPFNARVLADKAIMAKLENTLSTASIDVENYHGVFVVGGKGAMFDLPKDQQLQAFIADIYERQGVVAAVCHGPAALVDVKLTDGSYLVAGKAVNGFTNHEEQLFGKKWLPEFDFLLQDKLTERGGRFQSSDIMLSHVASDTRLITGQNPSSTVDVALEMVKALGVNKVNALSFRDDRTMAQIAAFLSGESSALNAMAADKEYYHIPLAGMYGYYYLNVAQSDQQLQQALALMQLAQKSINNPRLDMQIAETQHKLGDYKKAVATLHAILAQHPDFEPAEKMLSNLTTSS</sequence>
<dbReference type="PANTHER" id="PTHR48094">
    <property type="entry name" value="PROTEIN/NUCLEIC ACID DEGLYCASE DJ-1-RELATED"/>
    <property type="match status" value="1"/>
</dbReference>
<dbReference type="InterPro" id="IPR002818">
    <property type="entry name" value="DJ-1/PfpI"/>
</dbReference>
<feature type="chain" id="PRO_5041310468" description="DJ-1/PfpI domain-containing protein" evidence="4">
    <location>
        <begin position="26"/>
        <end position="385"/>
    </location>
</feature>
<keyword evidence="7" id="KW-1185">Reference proteome</keyword>
<dbReference type="InterPro" id="IPR050325">
    <property type="entry name" value="Prot/Nucl_acid_deglycase"/>
</dbReference>
<keyword evidence="1" id="KW-0346">Stress response</keyword>
<comment type="similarity">
    <text evidence="3">Belongs to the peptidase C56 family. HSP31-like subfamily.</text>
</comment>
<accession>A0AA48HFA2</accession>
<dbReference type="Gene3D" id="1.25.40.10">
    <property type="entry name" value="Tetratricopeptide repeat domain"/>
    <property type="match status" value="1"/>
</dbReference>
<feature type="domain" description="DJ-1/PfpI" evidence="5">
    <location>
        <begin position="62"/>
        <end position="257"/>
    </location>
</feature>
<dbReference type="Pfam" id="PF01965">
    <property type="entry name" value="DJ-1_PfpI"/>
    <property type="match status" value="1"/>
</dbReference>
<organism evidence="6 7">
    <name type="scientific">Planctobacterium marinum</name>
    <dbReference type="NCBI Taxonomy" id="1631968"/>
    <lineage>
        <taxon>Bacteria</taxon>
        <taxon>Pseudomonadati</taxon>
        <taxon>Pseudomonadota</taxon>
        <taxon>Gammaproteobacteria</taxon>
        <taxon>Alteromonadales</taxon>
        <taxon>Alteromonadaceae</taxon>
        <taxon>Planctobacterium</taxon>
    </lineage>
</organism>
<evidence type="ECO:0000256" key="4">
    <source>
        <dbReference type="SAM" id="SignalP"/>
    </source>
</evidence>
<evidence type="ECO:0000256" key="2">
    <source>
        <dbReference type="ARBA" id="ARBA00023239"/>
    </source>
</evidence>
<evidence type="ECO:0000256" key="3">
    <source>
        <dbReference type="ARBA" id="ARBA00038493"/>
    </source>
</evidence>
<dbReference type="InterPro" id="IPR011990">
    <property type="entry name" value="TPR-like_helical_dom_sf"/>
</dbReference>
<dbReference type="GO" id="GO:0019172">
    <property type="term" value="F:glyoxalase III activity"/>
    <property type="evidence" value="ECO:0007669"/>
    <property type="project" value="TreeGrafter"/>
</dbReference>
<dbReference type="InterPro" id="IPR029062">
    <property type="entry name" value="Class_I_gatase-like"/>
</dbReference>
<protein>
    <recommendedName>
        <fullName evidence="5">DJ-1/PfpI domain-containing protein</fullName>
    </recommendedName>
</protein>
<dbReference type="GO" id="GO:0005737">
    <property type="term" value="C:cytoplasm"/>
    <property type="evidence" value="ECO:0007669"/>
    <property type="project" value="TreeGrafter"/>
</dbReference>
<name>A0AA48HFA2_9ALTE</name>
<gene>
    <name evidence="6" type="ORF">MACH26_14090</name>
</gene>
<proteinExistence type="inferred from homology"/>
<dbReference type="GO" id="GO:0019243">
    <property type="term" value="P:methylglyoxal catabolic process to D-lactate via S-lactoyl-glutathione"/>
    <property type="evidence" value="ECO:0007669"/>
    <property type="project" value="TreeGrafter"/>
</dbReference>
<keyword evidence="2" id="KW-0456">Lyase</keyword>
<dbReference type="SUPFAM" id="SSF52317">
    <property type="entry name" value="Class I glutamine amidotransferase-like"/>
    <property type="match status" value="1"/>
</dbReference>
<evidence type="ECO:0000313" key="7">
    <source>
        <dbReference type="Proteomes" id="UP001333710"/>
    </source>
</evidence>